<dbReference type="NCBIfam" id="TIGR00350">
    <property type="entry name" value="lytR_cpsA_psr"/>
    <property type="match status" value="1"/>
</dbReference>
<feature type="domain" description="LytR/CpsA/Psr regulator C-terminal" evidence="4">
    <location>
        <begin position="365"/>
        <end position="450"/>
    </location>
</feature>
<comment type="caution">
    <text evidence="5">The sequence shown here is derived from an EMBL/GenBank/DDBJ whole genome shotgun (WGS) entry which is preliminary data.</text>
</comment>
<name>A0A419DE43_9BACT</name>
<evidence type="ECO:0000313" key="5">
    <source>
        <dbReference type="EMBL" id="RJO61416.1"/>
    </source>
</evidence>
<dbReference type="PANTHER" id="PTHR33392:SF6">
    <property type="entry name" value="POLYISOPRENYL-TEICHOIC ACID--PEPTIDOGLYCAN TEICHOIC ACID TRANSFERASE TAGU"/>
    <property type="match status" value="1"/>
</dbReference>
<dbReference type="Gene3D" id="3.40.630.190">
    <property type="entry name" value="LCP protein"/>
    <property type="match status" value="1"/>
</dbReference>
<dbReference type="AlphaFoldDB" id="A0A419DE43"/>
<gene>
    <name evidence="5" type="ORF">C4544_02770</name>
</gene>
<evidence type="ECO:0000256" key="1">
    <source>
        <dbReference type="ARBA" id="ARBA00006068"/>
    </source>
</evidence>
<evidence type="ECO:0000259" key="3">
    <source>
        <dbReference type="Pfam" id="PF03816"/>
    </source>
</evidence>
<dbReference type="PANTHER" id="PTHR33392">
    <property type="entry name" value="POLYISOPRENYL-TEICHOIC ACID--PEPTIDOGLYCAN TEICHOIC ACID TRANSFERASE TAGU"/>
    <property type="match status" value="1"/>
</dbReference>
<evidence type="ECO:0000259" key="4">
    <source>
        <dbReference type="Pfam" id="PF13399"/>
    </source>
</evidence>
<dbReference type="Proteomes" id="UP000285655">
    <property type="component" value="Unassembled WGS sequence"/>
</dbReference>
<dbReference type="InterPro" id="IPR004474">
    <property type="entry name" value="LytR_CpsA_psr"/>
</dbReference>
<dbReference type="InterPro" id="IPR050922">
    <property type="entry name" value="LytR/CpsA/Psr_CW_biosynth"/>
</dbReference>
<dbReference type="EMBL" id="QZJW01000019">
    <property type="protein sequence ID" value="RJO61416.1"/>
    <property type="molecule type" value="Genomic_DNA"/>
</dbReference>
<feature type="domain" description="Cell envelope-related transcriptional attenuator" evidence="3">
    <location>
        <begin position="115"/>
        <end position="266"/>
    </location>
</feature>
<evidence type="ECO:0000256" key="2">
    <source>
        <dbReference type="SAM" id="Phobius"/>
    </source>
</evidence>
<organism evidence="5 6">
    <name type="scientific">candidate division WS5 bacterium</name>
    <dbReference type="NCBI Taxonomy" id="2093353"/>
    <lineage>
        <taxon>Bacteria</taxon>
        <taxon>candidate division WS5</taxon>
    </lineage>
</organism>
<keyword evidence="2" id="KW-1133">Transmembrane helix</keyword>
<dbReference type="Pfam" id="PF03816">
    <property type="entry name" value="LytR_cpsA_psr"/>
    <property type="match status" value="1"/>
</dbReference>
<reference evidence="5 6" key="1">
    <citation type="journal article" date="2017" name="ISME J.">
        <title>Energy and carbon metabolisms in a deep terrestrial subsurface fluid microbial community.</title>
        <authorList>
            <person name="Momper L."/>
            <person name="Jungbluth S.P."/>
            <person name="Lee M.D."/>
            <person name="Amend J.P."/>
        </authorList>
    </citation>
    <scope>NUCLEOTIDE SEQUENCE [LARGE SCALE GENOMIC DNA]</scope>
    <source>
        <strain evidence="5">SURF_29</strain>
    </source>
</reference>
<evidence type="ECO:0000313" key="6">
    <source>
        <dbReference type="Proteomes" id="UP000285655"/>
    </source>
</evidence>
<keyword evidence="2" id="KW-0812">Transmembrane</keyword>
<keyword evidence="2" id="KW-0472">Membrane</keyword>
<dbReference type="Gene3D" id="3.30.70.2390">
    <property type="match status" value="1"/>
</dbReference>
<comment type="similarity">
    <text evidence="1">Belongs to the LytR/CpsA/Psr (LCP) family.</text>
</comment>
<sequence>MSKKSIDDILSGLENEGEKESVKEDKEKTPVKFKKKKKKSWKKRIILSLLVIFLVGGSIAGVKAYMLAQKIFKGEGLPGLLGLLGQEKLKGEAEGRINILLLGMGGENHPGGTLTDTIMVASIKPDTKEVAMLSIPRDLYVEVDGHGEDKINAAHALGEQKGSGEGMALAAETVSKTLDIPIHYTVRVDFEGFSKIIDAVDGVDVDVKEDLYDPYYPDGGSYYVEAGQHHMNGEEALKYARSRKTTSDFDRAKRQQQIMGAVKAKVLTADTLLNPTKMGEILGALGDHIKTDMQVWEGQRLAQMFKDVDQGKIISRVLDNSDDGPLVSSNAYGAYVLLPRSGNFEEVQNIAKNIFTNSNLWDEAAKVQVQNATGSSGQAKKASDRISGMGLKIEDITTSGEINSETIIYDYTNGAKPKTIEFLEKEFCVTAVKKSDPTGMYDITIVVGKDQLSEN</sequence>
<accession>A0A419DE43</accession>
<dbReference type="Pfam" id="PF13399">
    <property type="entry name" value="LytR_C"/>
    <property type="match status" value="1"/>
</dbReference>
<proteinExistence type="inferred from homology"/>
<feature type="transmembrane region" description="Helical" evidence="2">
    <location>
        <begin position="45"/>
        <end position="68"/>
    </location>
</feature>
<protein>
    <submittedName>
        <fullName evidence="5">LytR family transcriptional regulator</fullName>
    </submittedName>
</protein>
<dbReference type="InterPro" id="IPR027381">
    <property type="entry name" value="LytR/CpsA/Psr_C"/>
</dbReference>